<dbReference type="InterPro" id="IPR036412">
    <property type="entry name" value="HAD-like_sf"/>
</dbReference>
<dbReference type="PANTHER" id="PTHR10000">
    <property type="entry name" value="PHOSPHOSERINE PHOSPHATASE"/>
    <property type="match status" value="1"/>
</dbReference>
<dbReference type="GO" id="GO:0000287">
    <property type="term" value="F:magnesium ion binding"/>
    <property type="evidence" value="ECO:0007669"/>
    <property type="project" value="TreeGrafter"/>
</dbReference>
<evidence type="ECO:0000313" key="2">
    <source>
        <dbReference type="Proteomes" id="UP000029080"/>
    </source>
</evidence>
<keyword evidence="2" id="KW-1185">Reference proteome</keyword>
<dbReference type="Gene3D" id="3.30.1240.10">
    <property type="match status" value="1"/>
</dbReference>
<keyword evidence="1" id="KW-0378">Hydrolase</keyword>
<gene>
    <name evidence="1" type="ORF">BITS_0999</name>
</gene>
<dbReference type="SUPFAM" id="SSF56784">
    <property type="entry name" value="HAD-like"/>
    <property type="match status" value="1"/>
</dbReference>
<evidence type="ECO:0000313" key="1">
    <source>
        <dbReference type="EMBL" id="KFJ06135.1"/>
    </source>
</evidence>
<organism evidence="1 2">
    <name type="scientific">Bifidobacterium tsurumiense</name>
    <dbReference type="NCBI Taxonomy" id="356829"/>
    <lineage>
        <taxon>Bacteria</taxon>
        <taxon>Bacillati</taxon>
        <taxon>Actinomycetota</taxon>
        <taxon>Actinomycetes</taxon>
        <taxon>Bifidobacteriales</taxon>
        <taxon>Bifidobacteriaceae</taxon>
        <taxon>Bifidobacterium</taxon>
    </lineage>
</organism>
<dbReference type="Gene3D" id="3.40.50.1000">
    <property type="entry name" value="HAD superfamily/HAD-like"/>
    <property type="match status" value="1"/>
</dbReference>
<dbReference type="Pfam" id="PF08282">
    <property type="entry name" value="Hydrolase_3"/>
    <property type="match status" value="1"/>
</dbReference>
<dbReference type="GO" id="GO:0005829">
    <property type="term" value="C:cytosol"/>
    <property type="evidence" value="ECO:0007669"/>
    <property type="project" value="TreeGrafter"/>
</dbReference>
<dbReference type="STRING" id="356829.BITS_0999"/>
<protein>
    <submittedName>
        <fullName evidence="1">DNA polymerase III subunit beta</fullName>
        <ecNumber evidence="1">3.1.3.23</ecNumber>
    </submittedName>
</protein>
<accession>A0A087EED4</accession>
<dbReference type="OrthoDB" id="3180855at2"/>
<sequence length="281" mass="31305">MTHLSTLERPELVVVDLDGTLMHDAPTFEERFVSDYSIWVLQRLHDSGIRCAVSTARPVSTGLSFVQKLPTDACSYLNGALIDFQPLQSDFDSLTNPVNASQQHVVKVGFPSRRACEVCLQLLSEIPDLRIGIVMDDMRYTNFDVREYWTTQSFTITDFHDVPEGVADKIIIFPKAGQSALLEQLVPEDLAVNISEGVMWMLMNPMANKEQSLMTICKRFGISPRKTVSFGDDTIDIAMLQRSGIGVAVANAHTDVLHIADEVCPSNNLDGVAHWIEEHLL</sequence>
<dbReference type="GO" id="GO:0050308">
    <property type="term" value="F:sugar-phosphatase activity"/>
    <property type="evidence" value="ECO:0007669"/>
    <property type="project" value="UniProtKB-EC"/>
</dbReference>
<dbReference type="eggNOG" id="COG0561">
    <property type="taxonomic scope" value="Bacteria"/>
</dbReference>
<proteinExistence type="predicted"/>
<dbReference type="Proteomes" id="UP000029080">
    <property type="component" value="Unassembled WGS sequence"/>
</dbReference>
<comment type="caution">
    <text evidence="1">The sequence shown here is derived from an EMBL/GenBank/DDBJ whole genome shotgun (WGS) entry which is preliminary data.</text>
</comment>
<name>A0A087EED4_9BIFI</name>
<dbReference type="EMBL" id="JGZU01000009">
    <property type="protein sequence ID" value="KFJ06135.1"/>
    <property type="molecule type" value="Genomic_DNA"/>
</dbReference>
<dbReference type="InterPro" id="IPR023214">
    <property type="entry name" value="HAD_sf"/>
</dbReference>
<dbReference type="AlphaFoldDB" id="A0A087EED4"/>
<dbReference type="PANTHER" id="PTHR10000:SF8">
    <property type="entry name" value="HAD SUPERFAMILY HYDROLASE-LIKE, TYPE 3"/>
    <property type="match status" value="1"/>
</dbReference>
<reference evidence="1 2" key="1">
    <citation type="submission" date="2014-03" db="EMBL/GenBank/DDBJ databases">
        <title>Genomics of Bifidobacteria.</title>
        <authorList>
            <person name="Ventura M."/>
            <person name="Milani C."/>
            <person name="Lugli G.A."/>
        </authorList>
    </citation>
    <scope>NUCLEOTIDE SEQUENCE [LARGE SCALE GENOMIC DNA]</scope>
    <source>
        <strain evidence="1 2">JCM 13495</strain>
    </source>
</reference>
<dbReference type="RefSeq" id="WP_026641894.1">
    <property type="nucleotide sequence ID" value="NZ_JAXEUP010000036.1"/>
</dbReference>
<dbReference type="EC" id="3.1.3.23" evidence="1"/>